<keyword evidence="3" id="KW-1185">Reference proteome</keyword>
<proteinExistence type="predicted"/>
<sequence length="624" mass="70785">MPPMPYPTIRTGRPVAAALLLAIASSLHAYTPQAEKTFRPSAKTRPMSEAERTADLHRRRQILENTQNLFALLGAEIAAERGQSRLALNTYMAVLQKSKDPEVAERTIELAASMRDHATADQAYALWRQVEPKPSPAQRRITWTRALAMGDTEQVSRDLENVITEATEEQAKRIFLLLAHVGSDNHAVAAKILKPLRRAANRYPDMTEAVIASALFDSITGNHKQAVRDLQKLADLTDNDNELPDPTRLALGLIVRDNPKLLPEFFQQTDSAKLPLIWQALEVESLIQEQKYEAAYERLQKLLTRQNNNADLYIQAAILSYQHQKDLNTTLSYLEKAHHYGTPLQKSRAAVLAAIRLLAEHRFSEGEQWITRITAAETALDKLVLQVSLAAEQKQWRQALQFAAKHKTGDNRQGLFFNHGDLIELELFSLHEDNTSPHKKLSHLNRLIRKLGTHPDDVPHLALAVYQRGILHADSLKRKQDAIADFRHYLRLKPNNAQGLNALGYTLLETGDKHIEEAFTLIREAYRLEPNSPEINDSIGWVYFKKGDPKTALPYLQYAYEQAPTAEVAAHLGETYWAMGEQEKARNVWQESWQQNRDNRLLKQTLHKYGIRFSDTATQQHAAP</sequence>
<dbReference type="InterPro" id="IPR019734">
    <property type="entry name" value="TPR_rpt"/>
</dbReference>
<dbReference type="STRING" id="1121352.GCA_000620925_00280"/>
<name>A0A3P2A8S9_9NEIS</name>
<dbReference type="Gene3D" id="1.25.40.10">
    <property type="entry name" value="Tetratricopeptide repeat domain"/>
    <property type="match status" value="1"/>
</dbReference>
<dbReference type="PANTHER" id="PTHR12558:SF13">
    <property type="entry name" value="CELL DIVISION CYCLE PROTEIN 27 HOMOLOG"/>
    <property type="match status" value="1"/>
</dbReference>
<keyword evidence="1" id="KW-0732">Signal</keyword>
<organism evidence="2 3">
    <name type="scientific">Conchiformibius steedae</name>
    <dbReference type="NCBI Taxonomy" id="153493"/>
    <lineage>
        <taxon>Bacteria</taxon>
        <taxon>Pseudomonadati</taxon>
        <taxon>Pseudomonadota</taxon>
        <taxon>Betaproteobacteria</taxon>
        <taxon>Neisseriales</taxon>
        <taxon>Neisseriaceae</taxon>
        <taxon>Conchiformibius</taxon>
    </lineage>
</organism>
<dbReference type="SMART" id="SM00028">
    <property type="entry name" value="TPR"/>
    <property type="match status" value="4"/>
</dbReference>
<evidence type="ECO:0000256" key="1">
    <source>
        <dbReference type="SAM" id="SignalP"/>
    </source>
</evidence>
<dbReference type="InterPro" id="IPR011990">
    <property type="entry name" value="TPR-like_helical_dom_sf"/>
</dbReference>
<comment type="caution">
    <text evidence="2">The sequence shown here is derived from an EMBL/GenBank/DDBJ whole genome shotgun (WGS) entry which is preliminary data.</text>
</comment>
<dbReference type="EMBL" id="RQYC01000002">
    <property type="protein sequence ID" value="RRD91196.1"/>
    <property type="molecule type" value="Genomic_DNA"/>
</dbReference>
<accession>A0A3P2A8S9</accession>
<feature type="chain" id="PRO_5018281113" description="Tetratricopeptide repeat protein" evidence="1">
    <location>
        <begin position="30"/>
        <end position="624"/>
    </location>
</feature>
<reference evidence="2 3" key="1">
    <citation type="submission" date="2018-11" db="EMBL/GenBank/DDBJ databases">
        <title>Genomes From Bacteria Associated with the Canine Oral Cavity: a Test Case for Automated Genome-Based Taxonomic Assignment.</title>
        <authorList>
            <person name="Coil D.A."/>
            <person name="Jospin G."/>
            <person name="Darling A.E."/>
            <person name="Wallis C."/>
            <person name="Davis I.J."/>
            <person name="Harris S."/>
            <person name="Eisen J.A."/>
            <person name="Holcombe L.J."/>
            <person name="O'Flynn C."/>
        </authorList>
    </citation>
    <scope>NUCLEOTIDE SEQUENCE [LARGE SCALE GENOMIC DNA]</scope>
    <source>
        <strain evidence="2 3">COT-280</strain>
    </source>
</reference>
<dbReference type="PANTHER" id="PTHR12558">
    <property type="entry name" value="CELL DIVISION CYCLE 16,23,27"/>
    <property type="match status" value="1"/>
</dbReference>
<evidence type="ECO:0008006" key="4">
    <source>
        <dbReference type="Google" id="ProtNLM"/>
    </source>
</evidence>
<evidence type="ECO:0000313" key="2">
    <source>
        <dbReference type="EMBL" id="RRD91196.1"/>
    </source>
</evidence>
<gene>
    <name evidence="2" type="ORF">EII21_02040</name>
</gene>
<dbReference type="Proteomes" id="UP000269923">
    <property type="component" value="Unassembled WGS sequence"/>
</dbReference>
<dbReference type="OrthoDB" id="9766710at2"/>
<dbReference type="SUPFAM" id="SSF48452">
    <property type="entry name" value="TPR-like"/>
    <property type="match status" value="1"/>
</dbReference>
<protein>
    <recommendedName>
        <fullName evidence="4">Tetratricopeptide repeat protein</fullName>
    </recommendedName>
</protein>
<feature type="signal peptide" evidence="1">
    <location>
        <begin position="1"/>
        <end position="29"/>
    </location>
</feature>
<evidence type="ECO:0000313" key="3">
    <source>
        <dbReference type="Proteomes" id="UP000269923"/>
    </source>
</evidence>
<dbReference type="AlphaFoldDB" id="A0A3P2A8S9"/>